<dbReference type="OrthoDB" id="9781705at2"/>
<evidence type="ECO:0000313" key="5">
    <source>
        <dbReference type="Proteomes" id="UP000199754"/>
    </source>
</evidence>
<dbReference type="InterPro" id="IPR007210">
    <property type="entry name" value="ABC_Gly_betaine_transp_sub-bd"/>
</dbReference>
<keyword evidence="5" id="KW-1185">Reference proteome</keyword>
<feature type="domain" description="ABC-type glycine betaine transport system substrate-binding" evidence="3">
    <location>
        <begin position="24"/>
        <end position="287"/>
    </location>
</feature>
<dbReference type="Gene3D" id="3.40.190.10">
    <property type="entry name" value="Periplasmic binding protein-like II"/>
    <property type="match status" value="2"/>
</dbReference>
<dbReference type="GO" id="GO:0022857">
    <property type="term" value="F:transmembrane transporter activity"/>
    <property type="evidence" value="ECO:0007669"/>
    <property type="project" value="InterPro"/>
</dbReference>
<proteinExistence type="predicted"/>
<name>A0A221JY23_9RHOB</name>
<dbReference type="Gene3D" id="3.40.190.120">
    <property type="entry name" value="Osmoprotection protein (prox), domain 2"/>
    <property type="match status" value="1"/>
</dbReference>
<evidence type="ECO:0000313" key="4">
    <source>
        <dbReference type="EMBL" id="ASM71543.1"/>
    </source>
</evidence>
<evidence type="ECO:0000256" key="1">
    <source>
        <dbReference type="SAM" id="Phobius"/>
    </source>
</evidence>
<dbReference type="Pfam" id="PF04069">
    <property type="entry name" value="OpuAC"/>
    <property type="match status" value="1"/>
</dbReference>
<dbReference type="CDD" id="cd13528">
    <property type="entry name" value="PBP2_osmoprotectants"/>
    <property type="match status" value="1"/>
</dbReference>
<keyword evidence="1" id="KW-1133">Transmembrane helix</keyword>
<dbReference type="KEGG" id="spse:SULPSESMR1_00712"/>
<feature type="chain" id="PRO_5012533167" evidence="2">
    <location>
        <begin position="18"/>
        <end position="609"/>
    </location>
</feature>
<reference evidence="4 5" key="1">
    <citation type="submission" date="2017-07" db="EMBL/GenBank/DDBJ databases">
        <title>Genome Sequence of Sulfitobacter pseudonitzschiae Strain SMR1 Isolated from a culture of the Diatom Skeletonema marinoi.</title>
        <authorList>
            <person name="Topel M."/>
            <person name="Pinder M.I.M."/>
            <person name="Johansson O.N."/>
            <person name="Kourtchenko O."/>
            <person name="Godhe A."/>
            <person name="Clarke A.K."/>
        </authorList>
    </citation>
    <scope>NUCLEOTIDE SEQUENCE [LARGE SCALE GENOMIC DNA]</scope>
    <source>
        <strain evidence="4 5">SMR1</strain>
    </source>
</reference>
<dbReference type="EMBL" id="CP022415">
    <property type="protein sequence ID" value="ASM71543.1"/>
    <property type="molecule type" value="Genomic_DNA"/>
</dbReference>
<sequence>MKRKLLTFLALPFLLLACDDATPDLRIGAKNFSESRILAEMILALAEEQGVPSSGIVDYPTTPTIMAAIKEGSVDIYPEYNGTGLVMLGQNPMSDGAQATARVKELYGPLGLTWLDGFGFANNYGLAMRSDRAAQLRVQRISDLVPAAESLGIAVEDDFTVRPLDGLDPMTQRYGMRFGAVDVVPLDDREVVYDKLLKGEVDIAEVYTTDGQIAEYGLVLLEDDLSFFPIYDAMPIARAEALSRYPGLGPAIAALAGKITPELMQSLNGRVDLEGRSPRAVARDALARLDLIDAGAVQTQDPLVIAAEPSFADGALVLRAVQKAFTGRDVQYGSTNDPLVMVASGDARLALVGAEAFYDLSNPAPQRIAGYEAVAAVGQSVLHLIGRREAVSSLQEIETLAVGGDGSSSARIATLVIEGLGLSARAIPVEGAAAEALAAVSDGRADAALVMTFEGDPVVEAAMADRSKRLFPLDGWSEGANLVRFPFLREARIAANTYTGQLTSVETLRTQLVLAGPAPEQGDAVGDQGPAAVAVELQPISGSTVALLNALIPGNLAVDPALPLAASLAPKLPQPPAALNPSPGTSILSLILVGFFVWLGWLLIRPKYR</sequence>
<feature type="signal peptide" evidence="2">
    <location>
        <begin position="1"/>
        <end position="17"/>
    </location>
</feature>
<feature type="transmembrane region" description="Helical" evidence="1">
    <location>
        <begin position="586"/>
        <end position="604"/>
    </location>
</feature>
<evidence type="ECO:0000256" key="2">
    <source>
        <dbReference type="SAM" id="SignalP"/>
    </source>
</evidence>
<keyword evidence="1" id="KW-0472">Membrane</keyword>
<dbReference type="SUPFAM" id="SSF53850">
    <property type="entry name" value="Periplasmic binding protein-like II"/>
    <property type="match status" value="2"/>
</dbReference>
<organism evidence="4 5">
    <name type="scientific">Pseudosulfitobacter pseudonitzschiae</name>
    <dbReference type="NCBI Taxonomy" id="1402135"/>
    <lineage>
        <taxon>Bacteria</taxon>
        <taxon>Pseudomonadati</taxon>
        <taxon>Pseudomonadota</taxon>
        <taxon>Alphaproteobacteria</taxon>
        <taxon>Rhodobacterales</taxon>
        <taxon>Roseobacteraceae</taxon>
        <taxon>Pseudosulfitobacter</taxon>
    </lineage>
</organism>
<gene>
    <name evidence="4" type="primary">opuBC</name>
    <name evidence="4" type="ORF">SULPSESMR1_00712</name>
</gene>
<dbReference type="Proteomes" id="UP000199754">
    <property type="component" value="Chromosome"/>
</dbReference>
<dbReference type="RefSeq" id="WP_089419582.1">
    <property type="nucleotide sequence ID" value="NZ_CP022415.1"/>
</dbReference>
<keyword evidence="1" id="KW-0812">Transmembrane</keyword>
<dbReference type="PROSITE" id="PS51257">
    <property type="entry name" value="PROKAR_LIPOPROTEIN"/>
    <property type="match status" value="1"/>
</dbReference>
<dbReference type="AlphaFoldDB" id="A0A221JY23"/>
<accession>A0A221JY23</accession>
<evidence type="ECO:0000259" key="3">
    <source>
        <dbReference type="Pfam" id="PF04069"/>
    </source>
</evidence>
<protein>
    <submittedName>
        <fullName evidence="4">Choline-binding protein</fullName>
    </submittedName>
</protein>
<keyword evidence="2" id="KW-0732">Signal</keyword>
<dbReference type="GO" id="GO:0043190">
    <property type="term" value="C:ATP-binding cassette (ABC) transporter complex"/>
    <property type="evidence" value="ECO:0007669"/>
    <property type="project" value="InterPro"/>
</dbReference>